<dbReference type="HOGENOM" id="CLU_138382_0_0_0"/>
<gene>
    <name evidence="1" type="ordered locus">CTN_0490</name>
</gene>
<evidence type="ECO:0000313" key="2">
    <source>
        <dbReference type="Proteomes" id="UP000000445"/>
    </source>
</evidence>
<dbReference type="PANTHER" id="PTHR36155:SF1">
    <property type="entry name" value="BLL5354 PROTEIN"/>
    <property type="match status" value="1"/>
</dbReference>
<dbReference type="Proteomes" id="UP000000445">
    <property type="component" value="Chromosome"/>
</dbReference>
<reference evidence="1 2" key="1">
    <citation type="journal article" date="2009" name="Biosci. Biotechnol. Biochem.">
        <title>WeGAS: a web-based microbial genome annotation system.</title>
        <authorList>
            <person name="Lee D."/>
            <person name="Seo H."/>
            <person name="Park C."/>
            <person name="Park K."/>
        </authorList>
    </citation>
    <scope>NUCLEOTIDE SEQUENCE [LARGE SCALE GENOMIC DNA]</scope>
    <source>
        <strain evidence="2">ATCC 49049 / DSM 4359 / NBRC 107923 / NS-E</strain>
    </source>
</reference>
<dbReference type="Gene3D" id="3.40.1520.10">
    <property type="entry name" value="Ta1353-like"/>
    <property type="match status" value="1"/>
</dbReference>
<sequence length="193" mass="21370">MRRMKELLPMSSNAIMPLPPDVRIFLGGENMSVQIEVVDVIIPEGANIILGHSHFIKTVEDLYEVMVTTNPNLKFGIAFNEASGPCLVRYEGNDEELVKQAIETAKKIGAGHTFVIYIKGGYPINVLNQIKNVQEVCRIYTATANPLQVIVGITSQGRAVLGVVDGYSPKGVEGEEDKKKRHAFLREVTKYKK</sequence>
<accession>B9K6T3</accession>
<dbReference type="PANTHER" id="PTHR36155">
    <property type="entry name" value="BLL5354 PROTEIN"/>
    <property type="match status" value="1"/>
</dbReference>
<dbReference type="eggNOG" id="COG1839">
    <property type="taxonomic scope" value="Bacteria"/>
</dbReference>
<dbReference type="InterPro" id="IPR007153">
    <property type="entry name" value="Adenosine_kinase"/>
</dbReference>
<dbReference type="SUPFAM" id="SSF103165">
    <property type="entry name" value="Ta1353-like"/>
    <property type="match status" value="1"/>
</dbReference>
<evidence type="ECO:0000313" key="1">
    <source>
        <dbReference type="EMBL" id="ACM22667.1"/>
    </source>
</evidence>
<protein>
    <recommendedName>
        <fullName evidence="3">Adenosine monophosphate-protein transferase</fullName>
    </recommendedName>
</protein>
<dbReference type="KEGG" id="tna:CTN_0490"/>
<organism evidence="1 2">
    <name type="scientific">Thermotoga neapolitana (strain ATCC 49049 / DSM 4359 / NBRC 107923 / NS-E)</name>
    <dbReference type="NCBI Taxonomy" id="309803"/>
    <lineage>
        <taxon>Bacteria</taxon>
        <taxon>Thermotogati</taxon>
        <taxon>Thermotogota</taxon>
        <taxon>Thermotogae</taxon>
        <taxon>Thermotogales</taxon>
        <taxon>Thermotogaceae</taxon>
        <taxon>Thermotoga</taxon>
    </lineage>
</organism>
<dbReference type="EMBL" id="CP000916">
    <property type="protein sequence ID" value="ACM22667.1"/>
    <property type="molecule type" value="Genomic_DNA"/>
</dbReference>
<dbReference type="Pfam" id="PF04008">
    <property type="entry name" value="Adenosine_kin"/>
    <property type="match status" value="1"/>
</dbReference>
<proteinExistence type="predicted"/>
<name>B9K6T3_THENN</name>
<dbReference type="AlphaFoldDB" id="B9K6T3"/>
<evidence type="ECO:0008006" key="3">
    <source>
        <dbReference type="Google" id="ProtNLM"/>
    </source>
</evidence>
<keyword evidence="2" id="KW-1185">Reference proteome</keyword>
<dbReference type="InterPro" id="IPR036902">
    <property type="entry name" value="Ta1353-like_sf"/>
</dbReference>